<dbReference type="Pfam" id="PF00023">
    <property type="entry name" value="Ank"/>
    <property type="match status" value="3"/>
</dbReference>
<feature type="repeat" description="ANK" evidence="3">
    <location>
        <begin position="1167"/>
        <end position="1192"/>
    </location>
</feature>
<reference evidence="6 7" key="1">
    <citation type="journal article" date="2014" name="Nat. Commun.">
        <title>Multiple recent horizontal transfers of a large genomic region in cheese making fungi.</title>
        <authorList>
            <person name="Cheeseman K."/>
            <person name="Ropars J."/>
            <person name="Renault P."/>
            <person name="Dupont J."/>
            <person name="Gouzy J."/>
            <person name="Branca A."/>
            <person name="Abraham A.L."/>
            <person name="Ceppi M."/>
            <person name="Conseiller E."/>
            <person name="Debuchy R."/>
            <person name="Malagnac F."/>
            <person name="Goarin A."/>
            <person name="Silar P."/>
            <person name="Lacoste S."/>
            <person name="Sallet E."/>
            <person name="Bensimon A."/>
            <person name="Giraud T."/>
            <person name="Brygoo Y."/>
        </authorList>
    </citation>
    <scope>NUCLEOTIDE SEQUENCE [LARGE SCALE GENOMIC DNA]</scope>
    <source>
        <strain evidence="7">FM 013</strain>
    </source>
</reference>
<sequence length="1452" mass="160569">MASTDPLTSLPNDGYTVGWICAIRTEYVAAQAFLDEKHQGPQSLALSDNNDYTLGRIGQHNIVIAVLPNGEYGITSAACVGRDMLHSFTNVRIGLMVGIGGGVPTRHDIRLGDIVVSSPGHGKGGVLQYDFGKAIQGQIFQETGFLNQPPQLLSTAVSGLATQYEFEGHQIEEAIGAVFRKYPRLRKKYQRPEARSDMLYLSGVIHPFDDESCCGAVCGHDPSKLITTRPERMEDDDNPMVHYGLIASANQLMKDALVRDRLAAEKDVLCFEMEAAGLMNHFPCLVIRGICDYSDTHKNKAWQGYAAMAAAAYAKDVLCRISPRKIENEKRIAEILSLMEDVKEKVEDIHILAHDQKQQAILDWLTPVDYAPQHNDFISRRQPGSGKWFLGCEKFQEWLKSGKQTLFCPGIPGAGKTMMSATVIAHLYQEFPTTDIGIGYIYCNFQRQTVQNAEDLLLSLLKQLAQRQGFLPASVKGLHEKHQKDRTRPTLDEISITLHAVSITFSRVFFVIDALDECEAPDHSRTTFLKEIFKLLANPRVNILITSRKVGEISMHFSERDRLPVSAKDEDVEAYLDSQMSDLDTEILDDGIRQNIKSDVLKAIDGMFLLAKLHMDTLATQTTKGDVKRALRELGKGEKGLHKTYEQAVERINGQPDGSRKLAWRILGWIVHSKWPLFTEELQHALVVRQSTSDLDKDFCPSPRALQSVCAGLVTIDKERNVVRLDHYTIQEFFWENKNDLLPNAISDVTEDCGRYLLFDVFESGADLTQRVFNEGLQRYNLYLYAARNWGRHAREASTLCEDSMRFLQCRGKVERVTQVMQASAEWGSEDTEYPPRNCTGIHLAAYFGVMNAIRFLLGSEDPDSKDSEGRTPLSWASSNGHEDVVKLLLDQDGVEPDSRDFRGQTPLFHAVRGGHGEVVNILLSNETVNPCSTDNSGRTPLLFATERGRGKVVKLLAGMSNAEVQDNNGQTALSWAARLGKESIVKLLIGTSNADIQDKNGRTALSWAATEGQEGVVKLLVGTSNADLRDENGRTALSFAVQQGHWGVVNLIPGTSRVHVNVKDTDGRDVLSLAEENGYKEVFELLLRGISNFDAKNNNGCTVLSWAAENGYKGVVELLLLGNNNSEGKDNIGLTAMSWATNIGKEHAGQLLLEMRKADVDAQDKDGRTALSWAAHRGDTDIARILLSGSAASINVKDKIGRAPILMAAARQRSGLIRLLLGNGADIETRDKFGRRALHLAAGKWTVTVVRDLLDQNADIEAQDNLGRRPLTWAVRGGDARIVEMLLNMGADVATKDDLGGTPLSWAVRERRDNIVNLLLARGADRRQSNPDWTLLLGAAEEMCHAFDKLLSWVIDQGDEAVSDALIGMGANANLRGNSELVQLSGVNEEHNALREVLGLAAQHGPKSVFMLLAERAEKNGQDVFVIDRLIGVLELEGRAIMEKLGPENYI</sequence>
<organism evidence="6 7">
    <name type="scientific">Penicillium camemberti (strain FM 013)</name>
    <dbReference type="NCBI Taxonomy" id="1429867"/>
    <lineage>
        <taxon>Eukaryota</taxon>
        <taxon>Fungi</taxon>
        <taxon>Dikarya</taxon>
        <taxon>Ascomycota</taxon>
        <taxon>Pezizomycotina</taxon>
        <taxon>Eurotiomycetes</taxon>
        <taxon>Eurotiomycetidae</taxon>
        <taxon>Eurotiales</taxon>
        <taxon>Aspergillaceae</taxon>
        <taxon>Penicillium</taxon>
    </lineage>
</organism>
<evidence type="ECO:0000256" key="1">
    <source>
        <dbReference type="ARBA" id="ARBA00022737"/>
    </source>
</evidence>
<evidence type="ECO:0000256" key="3">
    <source>
        <dbReference type="PROSITE-ProRule" id="PRU00023"/>
    </source>
</evidence>
<dbReference type="PROSITE" id="PS50297">
    <property type="entry name" value="ANK_REP_REGION"/>
    <property type="match status" value="7"/>
</dbReference>
<evidence type="ECO:0000256" key="2">
    <source>
        <dbReference type="ARBA" id="ARBA00023043"/>
    </source>
</evidence>
<dbReference type="Proteomes" id="UP000053732">
    <property type="component" value="Unassembled WGS sequence"/>
</dbReference>
<keyword evidence="1" id="KW-0677">Repeat</keyword>
<dbReference type="InterPro" id="IPR035994">
    <property type="entry name" value="Nucleoside_phosphorylase_sf"/>
</dbReference>
<gene>
    <name evidence="6" type="ORF">PCAMFM013_S036g000057</name>
</gene>
<feature type="domain" description="Nephrocystin 3-like N-terminal" evidence="5">
    <location>
        <begin position="384"/>
        <end position="548"/>
    </location>
</feature>
<feature type="repeat" description="ANK" evidence="3">
    <location>
        <begin position="1234"/>
        <end position="1266"/>
    </location>
</feature>
<dbReference type="GO" id="GO:0009116">
    <property type="term" value="P:nucleoside metabolic process"/>
    <property type="evidence" value="ECO:0007669"/>
    <property type="project" value="InterPro"/>
</dbReference>
<feature type="repeat" description="ANK" evidence="3">
    <location>
        <begin position="903"/>
        <end position="926"/>
    </location>
</feature>
<keyword evidence="7" id="KW-1185">Reference proteome</keyword>
<feature type="repeat" description="ANK" evidence="3">
    <location>
        <begin position="1300"/>
        <end position="1332"/>
    </location>
</feature>
<dbReference type="PRINTS" id="PR01415">
    <property type="entry name" value="ANKYRIN"/>
</dbReference>
<feature type="repeat" description="ANK" evidence="3">
    <location>
        <begin position="1267"/>
        <end position="1299"/>
    </location>
</feature>
<dbReference type="InterPro" id="IPR002110">
    <property type="entry name" value="Ankyrin_rpt"/>
</dbReference>
<accession>A0A0G4PTK5</accession>
<dbReference type="SMART" id="SM00248">
    <property type="entry name" value="ANK"/>
    <property type="match status" value="16"/>
</dbReference>
<proteinExistence type="predicted"/>
<dbReference type="PANTHER" id="PTHR24198">
    <property type="entry name" value="ANKYRIN REPEAT AND PROTEIN KINASE DOMAIN-CONTAINING PROTEIN"/>
    <property type="match status" value="1"/>
</dbReference>
<dbReference type="STRING" id="1429867.A0A0G4PTK5"/>
<evidence type="ECO:0000313" key="6">
    <source>
        <dbReference type="EMBL" id="CRL29473.1"/>
    </source>
</evidence>
<dbReference type="Pfam" id="PF24883">
    <property type="entry name" value="NPHP3_N"/>
    <property type="match status" value="1"/>
</dbReference>
<dbReference type="InterPro" id="IPR027417">
    <property type="entry name" value="P-loop_NTPase"/>
</dbReference>
<dbReference type="Pfam" id="PF22939">
    <property type="entry name" value="WHD_GPIID"/>
    <property type="match status" value="1"/>
</dbReference>
<dbReference type="Gene3D" id="3.40.50.300">
    <property type="entry name" value="P-loop containing nucleotide triphosphate hydrolases"/>
    <property type="match status" value="1"/>
</dbReference>
<feature type="repeat" description="ANK" evidence="3">
    <location>
        <begin position="1201"/>
        <end position="1233"/>
    </location>
</feature>
<protein>
    <submittedName>
        <fullName evidence="6">Nucleoside phosphorylase</fullName>
    </submittedName>
</protein>
<dbReference type="EMBL" id="HG793169">
    <property type="protein sequence ID" value="CRL29473.1"/>
    <property type="molecule type" value="Genomic_DNA"/>
</dbReference>
<dbReference type="InterPro" id="IPR056884">
    <property type="entry name" value="NPHP3-like_N"/>
</dbReference>
<feature type="domain" description="GPI inositol-deacylase winged helix" evidence="4">
    <location>
        <begin position="659"/>
        <end position="737"/>
    </location>
</feature>
<evidence type="ECO:0000313" key="7">
    <source>
        <dbReference type="Proteomes" id="UP000053732"/>
    </source>
</evidence>
<feature type="repeat" description="ANK" evidence="3">
    <location>
        <begin position="869"/>
        <end position="891"/>
    </location>
</feature>
<dbReference type="Pfam" id="PF12796">
    <property type="entry name" value="Ank_2"/>
    <property type="match status" value="4"/>
</dbReference>
<dbReference type="SUPFAM" id="SSF48403">
    <property type="entry name" value="Ankyrin repeat"/>
    <property type="match status" value="2"/>
</dbReference>
<dbReference type="SUPFAM" id="SSF53167">
    <property type="entry name" value="Purine and uridine phosphorylases"/>
    <property type="match status" value="1"/>
</dbReference>
<evidence type="ECO:0000259" key="5">
    <source>
        <dbReference type="Pfam" id="PF24883"/>
    </source>
</evidence>
<dbReference type="Gene3D" id="3.40.50.1580">
    <property type="entry name" value="Nucleoside phosphorylase domain"/>
    <property type="match status" value="1"/>
</dbReference>
<evidence type="ECO:0000259" key="4">
    <source>
        <dbReference type="Pfam" id="PF22939"/>
    </source>
</evidence>
<dbReference type="GO" id="GO:0003824">
    <property type="term" value="F:catalytic activity"/>
    <property type="evidence" value="ECO:0007669"/>
    <property type="project" value="InterPro"/>
</dbReference>
<dbReference type="PROSITE" id="PS50088">
    <property type="entry name" value="ANK_REPEAT"/>
    <property type="match status" value="7"/>
</dbReference>
<keyword evidence="2 3" id="KW-0040">ANK repeat</keyword>
<dbReference type="InterPro" id="IPR054471">
    <property type="entry name" value="GPIID_WHD"/>
</dbReference>
<name>A0A0G4PTK5_PENC3</name>
<dbReference type="Gene3D" id="1.25.40.20">
    <property type="entry name" value="Ankyrin repeat-containing domain"/>
    <property type="match status" value="4"/>
</dbReference>
<dbReference type="PANTHER" id="PTHR24198:SF165">
    <property type="entry name" value="ANKYRIN REPEAT-CONTAINING PROTEIN-RELATED"/>
    <property type="match status" value="1"/>
</dbReference>
<dbReference type="SUPFAM" id="SSF52540">
    <property type="entry name" value="P-loop containing nucleoside triphosphate hydrolases"/>
    <property type="match status" value="1"/>
</dbReference>
<dbReference type="InterPro" id="IPR036770">
    <property type="entry name" value="Ankyrin_rpt-contain_sf"/>
</dbReference>